<feature type="domain" description="Histidine kinase" evidence="5">
    <location>
        <begin position="152"/>
        <end position="346"/>
    </location>
</feature>
<sequence length="348" mass="38488">MDDETMEEIPFRGLVEQSLAGMYVIQDEVFQYSNATFAGMFGYTAEELTGMHLKDLVAPDCLQQVVGNYHLRVSGERPSIRFTTRGVHKNGSLVHLEVHGSSLDFRGRPAVVGVGINITEQVRQQEDLQASRERLRELARYINTMREEQRSRIARELHDVVGGILTSMKLDIQRINRRVDDPEVTGIVDDLLGLVQESISAVRLISEDLRPGILDHLGLHAALQSALRQFSERTEIAATLSPGHFDVELSQSRATAIYRIFQEALTNIARHAKAHRVEVSLATDDGELHLDIVDDGQGLAHSNRTGKSIGLVGMAERARELGGTLSIGEGANACGTRISLRIPLELNQ</sequence>
<dbReference type="PANTHER" id="PTHR24421">
    <property type="entry name" value="NITRATE/NITRITE SENSOR PROTEIN NARX-RELATED"/>
    <property type="match status" value="1"/>
</dbReference>
<keyword evidence="1" id="KW-0808">Transferase</keyword>
<dbReference type="Gene3D" id="3.30.450.20">
    <property type="entry name" value="PAS domain"/>
    <property type="match status" value="1"/>
</dbReference>
<name>A0A133XN40_9RHOO</name>
<dbReference type="SUPFAM" id="SSF55874">
    <property type="entry name" value="ATPase domain of HSP90 chaperone/DNA topoisomerase II/histidine kinase"/>
    <property type="match status" value="1"/>
</dbReference>
<dbReference type="SMART" id="SM00387">
    <property type="entry name" value="HATPase_c"/>
    <property type="match status" value="1"/>
</dbReference>
<dbReference type="InterPro" id="IPR000014">
    <property type="entry name" value="PAS"/>
</dbReference>
<evidence type="ECO:0000256" key="4">
    <source>
        <dbReference type="SAM" id="Coils"/>
    </source>
</evidence>
<dbReference type="InterPro" id="IPR036890">
    <property type="entry name" value="HATPase_C_sf"/>
</dbReference>
<evidence type="ECO:0000259" key="5">
    <source>
        <dbReference type="PROSITE" id="PS50109"/>
    </source>
</evidence>
<dbReference type="NCBIfam" id="TIGR00229">
    <property type="entry name" value="sensory_box"/>
    <property type="match status" value="1"/>
</dbReference>
<protein>
    <recommendedName>
        <fullName evidence="9">Histidine kinase</fullName>
    </recommendedName>
</protein>
<dbReference type="STRING" id="281362.AT959_01295"/>
<keyword evidence="3" id="KW-0902">Two-component regulatory system</keyword>
<dbReference type="AlphaFoldDB" id="A0A133XN40"/>
<dbReference type="PROSITE" id="PS50109">
    <property type="entry name" value="HIS_KIN"/>
    <property type="match status" value="1"/>
</dbReference>
<dbReference type="Proteomes" id="UP000070186">
    <property type="component" value="Unassembled WGS sequence"/>
</dbReference>
<reference evidence="7 8" key="1">
    <citation type="submission" date="2015-12" db="EMBL/GenBank/DDBJ databases">
        <title>Nitrous oxide reduction kinetics distinguish bacteria harboring typical versus atypical NosZ.</title>
        <authorList>
            <person name="Yoon S."/>
            <person name="Nissen S."/>
            <person name="Park D."/>
            <person name="Sanford R.A."/>
            <person name="Loeffler F.E."/>
        </authorList>
    </citation>
    <scope>NUCLEOTIDE SEQUENCE [LARGE SCALE GENOMIC DNA]</scope>
    <source>
        <strain evidence="7 8">ATCC BAA-841</strain>
    </source>
</reference>
<evidence type="ECO:0008006" key="9">
    <source>
        <dbReference type="Google" id="ProtNLM"/>
    </source>
</evidence>
<dbReference type="EMBL" id="LODL01000005">
    <property type="protein sequence ID" value="KXB32358.1"/>
    <property type="molecule type" value="Genomic_DNA"/>
</dbReference>
<dbReference type="PANTHER" id="PTHR24421:SF59">
    <property type="entry name" value="OXYGEN SENSOR HISTIDINE KINASE NREB"/>
    <property type="match status" value="1"/>
</dbReference>
<dbReference type="InterPro" id="IPR003594">
    <property type="entry name" value="HATPase_dom"/>
</dbReference>
<feature type="domain" description="PAS" evidence="6">
    <location>
        <begin position="32"/>
        <end position="76"/>
    </location>
</feature>
<evidence type="ECO:0000256" key="2">
    <source>
        <dbReference type="ARBA" id="ARBA00022777"/>
    </source>
</evidence>
<dbReference type="Pfam" id="PF07730">
    <property type="entry name" value="HisKA_3"/>
    <property type="match status" value="1"/>
</dbReference>
<evidence type="ECO:0000259" key="6">
    <source>
        <dbReference type="PROSITE" id="PS50112"/>
    </source>
</evidence>
<comment type="caution">
    <text evidence="7">The sequence shown here is derived from an EMBL/GenBank/DDBJ whole genome shotgun (WGS) entry which is preliminary data.</text>
</comment>
<dbReference type="Pfam" id="PF02518">
    <property type="entry name" value="HATPase_c"/>
    <property type="match status" value="1"/>
</dbReference>
<gene>
    <name evidence="7" type="ORF">AT959_01295</name>
</gene>
<accession>A0A133XN40</accession>
<keyword evidence="8" id="KW-1185">Reference proteome</keyword>
<dbReference type="InterPro" id="IPR005467">
    <property type="entry name" value="His_kinase_dom"/>
</dbReference>
<dbReference type="PROSITE" id="PS50112">
    <property type="entry name" value="PAS"/>
    <property type="match status" value="1"/>
</dbReference>
<dbReference type="CDD" id="cd00130">
    <property type="entry name" value="PAS"/>
    <property type="match status" value="1"/>
</dbReference>
<dbReference type="InterPro" id="IPR035965">
    <property type="entry name" value="PAS-like_dom_sf"/>
</dbReference>
<evidence type="ECO:0000256" key="1">
    <source>
        <dbReference type="ARBA" id="ARBA00022679"/>
    </source>
</evidence>
<organism evidence="7 8">
    <name type="scientific">Dechloromonas denitrificans</name>
    <dbReference type="NCBI Taxonomy" id="281362"/>
    <lineage>
        <taxon>Bacteria</taxon>
        <taxon>Pseudomonadati</taxon>
        <taxon>Pseudomonadota</taxon>
        <taxon>Betaproteobacteria</taxon>
        <taxon>Rhodocyclales</taxon>
        <taxon>Azonexaceae</taxon>
        <taxon>Dechloromonas</taxon>
    </lineage>
</organism>
<dbReference type="SUPFAM" id="SSF55785">
    <property type="entry name" value="PYP-like sensor domain (PAS domain)"/>
    <property type="match status" value="1"/>
</dbReference>
<dbReference type="InterPro" id="IPR011712">
    <property type="entry name" value="Sig_transdc_His_kin_sub3_dim/P"/>
</dbReference>
<dbReference type="InterPro" id="IPR050482">
    <property type="entry name" value="Sensor_HK_TwoCompSys"/>
</dbReference>
<dbReference type="GO" id="GO:0046983">
    <property type="term" value="F:protein dimerization activity"/>
    <property type="evidence" value="ECO:0007669"/>
    <property type="project" value="InterPro"/>
</dbReference>
<evidence type="ECO:0000256" key="3">
    <source>
        <dbReference type="ARBA" id="ARBA00023012"/>
    </source>
</evidence>
<keyword evidence="2" id="KW-0418">Kinase</keyword>
<proteinExistence type="predicted"/>
<evidence type="ECO:0000313" key="7">
    <source>
        <dbReference type="EMBL" id="KXB32358.1"/>
    </source>
</evidence>
<dbReference type="Gene3D" id="3.30.565.10">
    <property type="entry name" value="Histidine kinase-like ATPase, C-terminal domain"/>
    <property type="match status" value="1"/>
</dbReference>
<dbReference type="Gene3D" id="1.20.5.1930">
    <property type="match status" value="1"/>
</dbReference>
<dbReference type="InterPro" id="IPR013656">
    <property type="entry name" value="PAS_4"/>
</dbReference>
<dbReference type="CDD" id="cd16917">
    <property type="entry name" value="HATPase_UhpB-NarQ-NarX-like"/>
    <property type="match status" value="1"/>
</dbReference>
<dbReference type="SMART" id="SM00091">
    <property type="entry name" value="PAS"/>
    <property type="match status" value="1"/>
</dbReference>
<evidence type="ECO:0000313" key="8">
    <source>
        <dbReference type="Proteomes" id="UP000070186"/>
    </source>
</evidence>
<dbReference type="GO" id="GO:0000155">
    <property type="term" value="F:phosphorelay sensor kinase activity"/>
    <property type="evidence" value="ECO:0007669"/>
    <property type="project" value="InterPro"/>
</dbReference>
<feature type="coiled-coil region" evidence="4">
    <location>
        <begin position="118"/>
        <end position="148"/>
    </location>
</feature>
<dbReference type="GO" id="GO:0016020">
    <property type="term" value="C:membrane"/>
    <property type="evidence" value="ECO:0007669"/>
    <property type="project" value="InterPro"/>
</dbReference>
<keyword evidence="4" id="KW-0175">Coiled coil</keyword>
<dbReference type="Pfam" id="PF08448">
    <property type="entry name" value="PAS_4"/>
    <property type="match status" value="1"/>
</dbReference>